<organism evidence="2 3">
    <name type="scientific">Paludibacter propionicigenes (strain DSM 17365 / JCM 13257 / WB4)</name>
    <dbReference type="NCBI Taxonomy" id="694427"/>
    <lineage>
        <taxon>Bacteria</taxon>
        <taxon>Pseudomonadati</taxon>
        <taxon>Bacteroidota</taxon>
        <taxon>Bacteroidia</taxon>
        <taxon>Bacteroidales</taxon>
        <taxon>Paludibacteraceae</taxon>
        <taxon>Paludibacter</taxon>
    </lineage>
</organism>
<gene>
    <name evidence="2" type="ordered locus">Palpr_0407</name>
</gene>
<dbReference type="KEGG" id="ppn:Palpr_0407"/>
<feature type="domain" description="Polysaccharide pyruvyl transferase" evidence="1">
    <location>
        <begin position="17"/>
        <end position="299"/>
    </location>
</feature>
<sequence length="374" mass="43407">MRILVITFSRGVNPGTFIQAFGVQTGLRKIFPDSEIVFLNFPDFKRGNQMARSGKISIKTYIFQKGAAAYRMLRYKMLEQKYFIYTKQKVDMFNYDVTSINFIKSYDLVVIGSDTILEEVTGSKGQIGLNWMPLNVPKVYFAASASPANFEVNQDLMEVASMALHIGVRDDLTIDLFVNRLGLSKDMVLKQPDPSYFLDLSLFDLKPKHRNLFKREERYVLYNFNSGFPYRKELADILRKLGYNVVSTAYNPYADICLDKLDAMEWAGVFRYIDLSVTERFHDSVFTLRNCKPVIAIDWEKKRFSKNGNSKTLGILSDYGLEKYHVNLKEYEHLDIVRKLILDSILIDRDSIQIMNNKYIDYARNLLYVIKSKI</sequence>
<evidence type="ECO:0000313" key="2">
    <source>
        <dbReference type="EMBL" id="ADQ78567.1"/>
    </source>
</evidence>
<keyword evidence="3" id="KW-1185">Reference proteome</keyword>
<dbReference type="InterPro" id="IPR007345">
    <property type="entry name" value="Polysacch_pyruvyl_Trfase"/>
</dbReference>
<evidence type="ECO:0000313" key="3">
    <source>
        <dbReference type="Proteomes" id="UP000008718"/>
    </source>
</evidence>
<reference evidence="2 3" key="2">
    <citation type="journal article" date="2011" name="Stand. Genomic Sci.">
        <title>Complete genome sequence of Paludibacter propionicigenes type strain (WB4).</title>
        <authorList>
            <person name="Gronow S."/>
            <person name="Munk C."/>
            <person name="Lapidus A."/>
            <person name="Nolan M."/>
            <person name="Lucas S."/>
            <person name="Hammon N."/>
            <person name="Deshpande S."/>
            <person name="Cheng J.F."/>
            <person name="Tapia R."/>
            <person name="Han C."/>
            <person name="Goodwin L."/>
            <person name="Pitluck S."/>
            <person name="Liolios K."/>
            <person name="Ivanova N."/>
            <person name="Mavromatis K."/>
            <person name="Mikhailova N."/>
            <person name="Pati A."/>
            <person name="Chen A."/>
            <person name="Palaniappan K."/>
            <person name="Land M."/>
            <person name="Hauser L."/>
            <person name="Chang Y.J."/>
            <person name="Jeffries C.D."/>
            <person name="Brambilla E."/>
            <person name="Rohde M."/>
            <person name="Goker M."/>
            <person name="Detter J.C."/>
            <person name="Woyke T."/>
            <person name="Bristow J."/>
            <person name="Eisen J.A."/>
            <person name="Markowitz V."/>
            <person name="Hugenholtz P."/>
            <person name="Kyrpides N.C."/>
            <person name="Klenk H.P."/>
        </authorList>
    </citation>
    <scope>NUCLEOTIDE SEQUENCE [LARGE SCALE GENOMIC DNA]</scope>
    <source>
        <strain evidence="3">DSM 17365 / JCM 13257 / WB4</strain>
    </source>
</reference>
<reference key="1">
    <citation type="submission" date="2010-11" db="EMBL/GenBank/DDBJ databases">
        <title>The complete genome of Paludibacter propionicigenes DSM 17365.</title>
        <authorList>
            <consortium name="US DOE Joint Genome Institute (JGI-PGF)"/>
            <person name="Lucas S."/>
            <person name="Copeland A."/>
            <person name="Lapidus A."/>
            <person name="Bruce D."/>
            <person name="Goodwin L."/>
            <person name="Pitluck S."/>
            <person name="Kyrpides N."/>
            <person name="Mavromatis K."/>
            <person name="Ivanova N."/>
            <person name="Munk A.C."/>
            <person name="Brettin T."/>
            <person name="Detter J.C."/>
            <person name="Han C."/>
            <person name="Tapia R."/>
            <person name="Land M."/>
            <person name="Hauser L."/>
            <person name="Markowitz V."/>
            <person name="Cheng J.-F."/>
            <person name="Hugenholtz P."/>
            <person name="Woyke T."/>
            <person name="Wu D."/>
            <person name="Gronow S."/>
            <person name="Wellnitz S."/>
            <person name="Brambilla E."/>
            <person name="Klenk H.-P."/>
            <person name="Eisen J.A."/>
        </authorList>
    </citation>
    <scope>NUCLEOTIDE SEQUENCE</scope>
    <source>
        <strain>WB4</strain>
    </source>
</reference>
<dbReference type="RefSeq" id="WP_013443936.1">
    <property type="nucleotide sequence ID" value="NC_014734.1"/>
</dbReference>
<protein>
    <recommendedName>
        <fullName evidence="1">Polysaccharide pyruvyl transferase domain-containing protein</fullName>
    </recommendedName>
</protein>
<dbReference type="STRING" id="694427.Palpr_0407"/>
<dbReference type="AlphaFoldDB" id="E4T1H3"/>
<name>E4T1H3_PALPW</name>
<dbReference type="eggNOG" id="COG2327">
    <property type="taxonomic scope" value="Bacteria"/>
</dbReference>
<dbReference type="EMBL" id="CP002345">
    <property type="protein sequence ID" value="ADQ78567.1"/>
    <property type="molecule type" value="Genomic_DNA"/>
</dbReference>
<evidence type="ECO:0000259" key="1">
    <source>
        <dbReference type="Pfam" id="PF04230"/>
    </source>
</evidence>
<proteinExistence type="predicted"/>
<accession>E4T1H3</accession>
<dbReference type="Pfam" id="PF04230">
    <property type="entry name" value="PS_pyruv_trans"/>
    <property type="match status" value="1"/>
</dbReference>
<dbReference type="OrthoDB" id="9799278at2"/>
<dbReference type="HOGENOM" id="CLU_739342_0_0_10"/>
<dbReference type="Proteomes" id="UP000008718">
    <property type="component" value="Chromosome"/>
</dbReference>